<protein>
    <submittedName>
        <fullName evidence="3">Uncharacterized protein</fullName>
    </submittedName>
</protein>
<feature type="region of interest" description="Disordered" evidence="1">
    <location>
        <begin position="382"/>
        <end position="416"/>
    </location>
</feature>
<gene>
    <name evidence="3" type="ORF">Pla110_19920</name>
</gene>
<dbReference type="AlphaFoldDB" id="A0A518CM19"/>
<feature type="transmembrane region" description="Helical" evidence="2">
    <location>
        <begin position="62"/>
        <end position="79"/>
    </location>
</feature>
<dbReference type="KEGG" id="plon:Pla110_19920"/>
<evidence type="ECO:0000313" key="3">
    <source>
        <dbReference type="EMBL" id="QDU80267.1"/>
    </source>
</evidence>
<evidence type="ECO:0000256" key="2">
    <source>
        <dbReference type="SAM" id="Phobius"/>
    </source>
</evidence>
<name>A0A518CM19_9PLAN</name>
<reference evidence="3 4" key="1">
    <citation type="submission" date="2019-02" db="EMBL/GenBank/DDBJ databases">
        <title>Deep-cultivation of Planctomycetes and their phenomic and genomic characterization uncovers novel biology.</title>
        <authorList>
            <person name="Wiegand S."/>
            <person name="Jogler M."/>
            <person name="Boedeker C."/>
            <person name="Pinto D."/>
            <person name="Vollmers J."/>
            <person name="Rivas-Marin E."/>
            <person name="Kohn T."/>
            <person name="Peeters S.H."/>
            <person name="Heuer A."/>
            <person name="Rast P."/>
            <person name="Oberbeckmann S."/>
            <person name="Bunk B."/>
            <person name="Jeske O."/>
            <person name="Meyerdierks A."/>
            <person name="Storesund J.E."/>
            <person name="Kallscheuer N."/>
            <person name="Luecker S."/>
            <person name="Lage O.M."/>
            <person name="Pohl T."/>
            <person name="Merkel B.J."/>
            <person name="Hornburger P."/>
            <person name="Mueller R.-W."/>
            <person name="Bruemmer F."/>
            <person name="Labrenz M."/>
            <person name="Spormann A.M."/>
            <person name="Op den Camp H."/>
            <person name="Overmann J."/>
            <person name="Amann R."/>
            <person name="Jetten M.S.M."/>
            <person name="Mascher T."/>
            <person name="Medema M.H."/>
            <person name="Devos D.P."/>
            <person name="Kaster A.-K."/>
            <person name="Ovreas L."/>
            <person name="Rohde M."/>
            <person name="Galperin M.Y."/>
            <person name="Jogler C."/>
        </authorList>
    </citation>
    <scope>NUCLEOTIDE SEQUENCE [LARGE SCALE GENOMIC DNA]</scope>
    <source>
        <strain evidence="3 4">Pla110</strain>
    </source>
</reference>
<feature type="transmembrane region" description="Helical" evidence="2">
    <location>
        <begin position="85"/>
        <end position="106"/>
    </location>
</feature>
<proteinExistence type="predicted"/>
<sequence length="416" mass="46484">MASIQVLLANSHLPPKTNNDVPHLLVPIRNPFPNWNRLFFMLPISIATNEPERICRWMATALWSYTSLFTVLLAIRLMMGWQPNLVSGLTLFSSSLVLSLLGSWLYRKNIESWSMDHELINGSCTLLPVTLIGLFTVIPSSSLSLFATSLGIMGGGAWQIYQAGKAESEQVSSEQAIIMPVIPETPLNSETAPSTSTPPVPEQEILEETADVEELFAEVNLIPDPNNGFTNDFDTRIIEIPEEISQLPDPSSPPTHERNGHKFESCCADTDRSYDLFAEQTEWVIQQFRRTRRPSGCEAIEGYMKLEWEAGQKRQSVHVPFYPPFAGTPEIYCEQADDSDVRLKVAESRSYGVRIEVCLTQPAIAGETTCLHLLACVEKEEEAEMEPESSALNKQEEELVSQAEQNGHLDKDQEVA</sequence>
<keyword evidence="2" id="KW-0812">Transmembrane</keyword>
<dbReference type="Proteomes" id="UP000317178">
    <property type="component" value="Chromosome"/>
</dbReference>
<evidence type="ECO:0000256" key="1">
    <source>
        <dbReference type="SAM" id="MobiDB-lite"/>
    </source>
</evidence>
<feature type="compositionally biased region" description="Basic and acidic residues" evidence="1">
    <location>
        <begin position="407"/>
        <end position="416"/>
    </location>
</feature>
<keyword evidence="2" id="KW-1133">Transmembrane helix</keyword>
<accession>A0A518CM19</accession>
<organism evidence="3 4">
    <name type="scientific">Polystyrenella longa</name>
    <dbReference type="NCBI Taxonomy" id="2528007"/>
    <lineage>
        <taxon>Bacteria</taxon>
        <taxon>Pseudomonadati</taxon>
        <taxon>Planctomycetota</taxon>
        <taxon>Planctomycetia</taxon>
        <taxon>Planctomycetales</taxon>
        <taxon>Planctomycetaceae</taxon>
        <taxon>Polystyrenella</taxon>
    </lineage>
</organism>
<dbReference type="EMBL" id="CP036281">
    <property type="protein sequence ID" value="QDU80267.1"/>
    <property type="molecule type" value="Genomic_DNA"/>
</dbReference>
<evidence type="ECO:0000313" key="4">
    <source>
        <dbReference type="Proteomes" id="UP000317178"/>
    </source>
</evidence>
<keyword evidence="4" id="KW-1185">Reference proteome</keyword>
<feature type="transmembrane region" description="Helical" evidence="2">
    <location>
        <begin position="118"/>
        <end position="138"/>
    </location>
</feature>
<keyword evidence="2" id="KW-0472">Membrane</keyword>